<reference evidence="1" key="1">
    <citation type="submission" date="2018-08" db="EMBL/GenBank/DDBJ databases">
        <title>Complete genome of a polyvalent bacteriophage fp01.</title>
        <authorList>
            <person name="Vasquez J.I."/>
            <person name="Robeson J."/>
            <person name="Santander J."/>
        </authorList>
    </citation>
    <scope>NUCLEOTIDE SEQUENCE [LARGE SCALE GENOMIC DNA]</scope>
</reference>
<accession>A0A6C1FEG4</accession>
<dbReference type="KEGG" id="vg:55611782"/>
<dbReference type="EMBL" id="MH745368">
    <property type="protein sequence ID" value="QIE02417.1"/>
    <property type="molecule type" value="Genomic_DNA"/>
</dbReference>
<dbReference type="Proteomes" id="UP000262784">
    <property type="component" value="Segment"/>
</dbReference>
<name>A0A6C1FEG4_9CAUD</name>
<organism evidence="1 2">
    <name type="scientific">Escherichia phage fp01</name>
    <dbReference type="NCBI Taxonomy" id="2315695"/>
    <lineage>
        <taxon>Viruses</taxon>
        <taxon>Duplodnaviria</taxon>
        <taxon>Heunggongvirae</taxon>
        <taxon>Uroviricota</taxon>
        <taxon>Caudoviricetes</taxon>
        <taxon>Demerecviridae</taxon>
        <taxon>Markadamsvirinae</taxon>
        <taxon>Tequintavirus</taxon>
        <taxon>Tequintavirus fp01</taxon>
    </lineage>
</organism>
<keyword evidence="2" id="KW-1185">Reference proteome</keyword>
<evidence type="ECO:0000313" key="1">
    <source>
        <dbReference type="EMBL" id="QIE02417.1"/>
    </source>
</evidence>
<protein>
    <submittedName>
        <fullName evidence="1">Uncharacterized protein</fullName>
    </submittedName>
</protein>
<evidence type="ECO:0000313" key="2">
    <source>
        <dbReference type="Proteomes" id="UP000262784"/>
    </source>
</evidence>
<dbReference type="GeneID" id="55611782"/>
<dbReference type="RefSeq" id="YP_009841510.1">
    <property type="nucleotide sequence ID" value="NC_048731.1"/>
</dbReference>
<proteinExistence type="predicted"/>
<sequence length="95" mass="11286">MLSRNNRPPHNRPVLNRLVYVPRNLGEPPTRSVISREYFVRTLEFLGKCCAILADERQQVYHLECKLCGQKFYFYFKYKIPQGSHIELCPRQKVS</sequence>